<evidence type="ECO:0008006" key="3">
    <source>
        <dbReference type="Google" id="ProtNLM"/>
    </source>
</evidence>
<dbReference type="PANTHER" id="PTHR45661">
    <property type="entry name" value="SURFACE ANTIGEN"/>
    <property type="match status" value="1"/>
</dbReference>
<dbReference type="Proteomes" id="UP001470230">
    <property type="component" value="Unassembled WGS sequence"/>
</dbReference>
<name>A0ABR2GUT0_9EUKA</name>
<dbReference type="InterPro" id="IPR032675">
    <property type="entry name" value="LRR_dom_sf"/>
</dbReference>
<dbReference type="InterPro" id="IPR053139">
    <property type="entry name" value="Surface_bspA-like"/>
</dbReference>
<dbReference type="PANTHER" id="PTHR45661:SF3">
    <property type="entry name" value="IG-LIKE DOMAIN-CONTAINING PROTEIN"/>
    <property type="match status" value="1"/>
</dbReference>
<comment type="caution">
    <text evidence="1">The sequence shown here is derived from an EMBL/GenBank/DDBJ whole genome shotgun (WGS) entry which is preliminary data.</text>
</comment>
<dbReference type="SUPFAM" id="SSF52058">
    <property type="entry name" value="L domain-like"/>
    <property type="match status" value="1"/>
</dbReference>
<dbReference type="InterPro" id="IPR026906">
    <property type="entry name" value="LRR_5"/>
</dbReference>
<evidence type="ECO:0000313" key="1">
    <source>
        <dbReference type="EMBL" id="KAK8837406.1"/>
    </source>
</evidence>
<organism evidence="1 2">
    <name type="scientific">Tritrichomonas musculus</name>
    <dbReference type="NCBI Taxonomy" id="1915356"/>
    <lineage>
        <taxon>Eukaryota</taxon>
        <taxon>Metamonada</taxon>
        <taxon>Parabasalia</taxon>
        <taxon>Tritrichomonadida</taxon>
        <taxon>Tritrichomonadidae</taxon>
        <taxon>Tritrichomonas</taxon>
    </lineage>
</organism>
<accession>A0ABR2GUT0</accession>
<keyword evidence="2" id="KW-1185">Reference proteome</keyword>
<gene>
    <name evidence="1" type="ORF">M9Y10_036840</name>
</gene>
<dbReference type="Gene3D" id="3.80.10.10">
    <property type="entry name" value="Ribonuclease Inhibitor"/>
    <property type="match status" value="2"/>
</dbReference>
<sequence length="240" mass="26749">MNIKSFDKQILYYLINFDYVNLIKLYLPEEFEQLDQIVANDSFFNGLNNLVITSNLLNLNKYIFPNTVTICSSVKKMSKFAFLDCSGIRNVFFECPSSISQIGPSSFLECQYLFQISIPPSVTQIGNTCFLKCKHLVHVYIPSSVTYIGKSAFRGCSSLDKISIPPLIKKIDEETFSGCSSLTQVIFESPSSLASIEYCAFKDCTSLTQISIPSSLTRFGNSVFIGCSSLKQILIPSSVT</sequence>
<proteinExistence type="predicted"/>
<evidence type="ECO:0000313" key="2">
    <source>
        <dbReference type="Proteomes" id="UP001470230"/>
    </source>
</evidence>
<dbReference type="EMBL" id="JAPFFF010000060">
    <property type="protein sequence ID" value="KAK8837406.1"/>
    <property type="molecule type" value="Genomic_DNA"/>
</dbReference>
<reference evidence="1 2" key="1">
    <citation type="submission" date="2024-04" db="EMBL/GenBank/DDBJ databases">
        <title>Tritrichomonas musculus Genome.</title>
        <authorList>
            <person name="Alves-Ferreira E."/>
            <person name="Grigg M."/>
            <person name="Lorenzi H."/>
            <person name="Galac M."/>
        </authorList>
    </citation>
    <scope>NUCLEOTIDE SEQUENCE [LARGE SCALE GENOMIC DNA]</scope>
    <source>
        <strain evidence="1 2">EAF2021</strain>
    </source>
</reference>
<protein>
    <recommendedName>
        <fullName evidence="3">Surface antigen BspA-like</fullName>
    </recommendedName>
</protein>
<dbReference type="Pfam" id="PF13306">
    <property type="entry name" value="LRR_5"/>
    <property type="match status" value="1"/>
</dbReference>